<keyword evidence="1" id="KW-0472">Membrane</keyword>
<dbReference type="RefSeq" id="WP_253361513.1">
    <property type="nucleotide sequence ID" value="NZ_JAIULA010000019.1"/>
</dbReference>
<comment type="caution">
    <text evidence="2">The sequence shown here is derived from an EMBL/GenBank/DDBJ whole genome shotgun (WGS) entry which is preliminary data.</text>
</comment>
<reference evidence="2 3" key="1">
    <citation type="journal article" date="2023" name="Int. J. Syst. Evol. Microbiol.">
        <title>Ligilactobacillus ubinensis sp. nov., a novel species isolated from the wild ferment of a durian fruit (Durio zibethinus).</title>
        <authorList>
            <person name="Heng Y.C."/>
            <person name="Menon N."/>
            <person name="Chen B."/>
            <person name="Loo B.Z.L."/>
            <person name="Wong G.W.J."/>
            <person name="Lim A.C.H."/>
            <person name="Silvaraju S."/>
            <person name="Kittelmann S."/>
        </authorList>
    </citation>
    <scope>NUCLEOTIDE SEQUENCE [LARGE SCALE GENOMIC DNA]</scope>
    <source>
        <strain evidence="2 3">WILCCON 0076</strain>
    </source>
</reference>
<feature type="transmembrane region" description="Helical" evidence="1">
    <location>
        <begin position="138"/>
        <end position="155"/>
    </location>
</feature>
<dbReference type="AlphaFoldDB" id="A0A9X2FLN0"/>
<keyword evidence="1" id="KW-0812">Transmembrane</keyword>
<dbReference type="Proteomes" id="UP001139006">
    <property type="component" value="Unassembled WGS sequence"/>
</dbReference>
<name>A0A9X2FLN0_9LACO</name>
<accession>A0A9X2FLN0</accession>
<evidence type="ECO:0000256" key="1">
    <source>
        <dbReference type="SAM" id="Phobius"/>
    </source>
</evidence>
<proteinExistence type="predicted"/>
<evidence type="ECO:0000313" key="3">
    <source>
        <dbReference type="Proteomes" id="UP001139006"/>
    </source>
</evidence>
<organism evidence="2 3">
    <name type="scientific">Ligilactobacillus ubinensis</name>
    <dbReference type="NCBI Taxonomy" id="2876789"/>
    <lineage>
        <taxon>Bacteria</taxon>
        <taxon>Bacillati</taxon>
        <taxon>Bacillota</taxon>
        <taxon>Bacilli</taxon>
        <taxon>Lactobacillales</taxon>
        <taxon>Lactobacillaceae</taxon>
        <taxon>Ligilactobacillus</taxon>
    </lineage>
</organism>
<dbReference type="EMBL" id="JAIULA010000019">
    <property type="protein sequence ID" value="MCP0887545.1"/>
    <property type="molecule type" value="Genomic_DNA"/>
</dbReference>
<protein>
    <submittedName>
        <fullName evidence="2">Zinc-ribbon domain-containing protein</fullName>
    </submittedName>
</protein>
<keyword evidence="3" id="KW-1185">Reference proteome</keyword>
<feature type="transmembrane region" description="Helical" evidence="1">
    <location>
        <begin position="89"/>
        <end position="107"/>
    </location>
</feature>
<evidence type="ECO:0000313" key="2">
    <source>
        <dbReference type="EMBL" id="MCP0887545.1"/>
    </source>
</evidence>
<sequence>MDYKFCKKCGTKMEIDAIFCEKCGTKQEFLEKDKSKTKEQSIYNSENKKERIENWEPYNQYEKNEITRSSLLATRDALKLNRCIGRANFWYACMYLFVMQVILQLVVPSSQNIAGLLVELLTFSLVVRRANDSVSDSRFRLAIIVGFGVTIIGDIVPSLEVITAFIQLGIMFAVGLRKTDRSTKYERPQQ</sequence>
<keyword evidence="1" id="KW-1133">Transmembrane helix</keyword>
<gene>
    <name evidence="2" type="ORF">LB941_09390</name>
</gene>